<proteinExistence type="predicted"/>
<feature type="transmembrane region" description="Helical" evidence="2">
    <location>
        <begin position="30"/>
        <end position="50"/>
    </location>
</feature>
<dbReference type="EMBL" id="BEXD01004127">
    <property type="protein sequence ID" value="GBC07208.1"/>
    <property type="molecule type" value="Genomic_DNA"/>
</dbReference>
<comment type="caution">
    <text evidence="3">The sequence shown here is derived from an EMBL/GenBank/DDBJ whole genome shotgun (WGS) entry which is preliminary data.</text>
</comment>
<keyword evidence="2" id="KW-0812">Transmembrane</keyword>
<evidence type="ECO:0000313" key="3">
    <source>
        <dbReference type="EMBL" id="GBC07208.1"/>
    </source>
</evidence>
<evidence type="ECO:0000256" key="2">
    <source>
        <dbReference type="SAM" id="Phobius"/>
    </source>
</evidence>
<reference evidence="3 4" key="1">
    <citation type="submission" date="2017-11" db="EMBL/GenBank/DDBJ databases">
        <title>The genome of Rhizophagus clarus HR1 reveals common genetic basis of auxotrophy among arbuscular mycorrhizal fungi.</title>
        <authorList>
            <person name="Kobayashi Y."/>
        </authorList>
    </citation>
    <scope>NUCLEOTIDE SEQUENCE [LARGE SCALE GENOMIC DNA]</scope>
    <source>
        <strain evidence="3 4">HR1</strain>
    </source>
</reference>
<dbReference type="Proteomes" id="UP000247702">
    <property type="component" value="Unassembled WGS sequence"/>
</dbReference>
<organism evidence="3 4">
    <name type="scientific">Rhizophagus clarus</name>
    <dbReference type="NCBI Taxonomy" id="94130"/>
    <lineage>
        <taxon>Eukaryota</taxon>
        <taxon>Fungi</taxon>
        <taxon>Fungi incertae sedis</taxon>
        <taxon>Mucoromycota</taxon>
        <taxon>Glomeromycotina</taxon>
        <taxon>Glomeromycetes</taxon>
        <taxon>Glomerales</taxon>
        <taxon>Glomeraceae</taxon>
        <taxon>Rhizophagus</taxon>
    </lineage>
</organism>
<dbReference type="AlphaFoldDB" id="A0A2Z6RVR4"/>
<keyword evidence="2" id="KW-0472">Membrane</keyword>
<gene>
    <name evidence="3" type="ORF">RclHR1_07300010</name>
</gene>
<keyword evidence="2" id="KW-1133">Transmembrane helix</keyword>
<keyword evidence="1" id="KW-0175">Coiled coil</keyword>
<accession>A0A2Z6RVR4</accession>
<protein>
    <submittedName>
        <fullName evidence="3">Uncharacterized protein</fullName>
    </submittedName>
</protein>
<evidence type="ECO:0000313" key="4">
    <source>
        <dbReference type="Proteomes" id="UP000247702"/>
    </source>
</evidence>
<keyword evidence="4" id="KW-1185">Reference proteome</keyword>
<evidence type="ECO:0000256" key="1">
    <source>
        <dbReference type="SAM" id="Coils"/>
    </source>
</evidence>
<name>A0A2Z6RVR4_9GLOM</name>
<sequence length="241" mass="27863">MDYVYLTALVLGTGGYCCHSAKSEDNKNNYSFGISGTLISLEIMVLYAIFTKDEMGNIPFYCSASYPYSSQLIRTACQWKIINYASKIINIFGFTKNPNTSDYVLIMEYANKSNLRKCLSEITNIQDQKLFILYKIIGSLNNKLNKILEESQELKFFEKEGDIEREFFKLKKIVETSLNGLKEKQMELITLQQKKSQINQDNQNLKLELIGLLQDLKFNAKLKAKLKKENNQLKQKLKQIK</sequence>
<feature type="coiled-coil region" evidence="1">
    <location>
        <begin position="140"/>
        <end position="239"/>
    </location>
</feature>